<dbReference type="InterPro" id="IPR012951">
    <property type="entry name" value="BBE"/>
</dbReference>
<feature type="signal peptide" evidence="6">
    <location>
        <begin position="1"/>
        <end position="20"/>
    </location>
</feature>
<dbReference type="GO" id="GO:0071949">
    <property type="term" value="F:FAD binding"/>
    <property type="evidence" value="ECO:0007669"/>
    <property type="project" value="InterPro"/>
</dbReference>
<reference evidence="8 9" key="1">
    <citation type="journal article" date="2016" name="Mol. Biol. Evol.">
        <title>Comparative Genomics of Early-Diverging Mushroom-Forming Fungi Provides Insights into the Origins of Lignocellulose Decay Capabilities.</title>
        <authorList>
            <person name="Nagy L.G."/>
            <person name="Riley R."/>
            <person name="Tritt A."/>
            <person name="Adam C."/>
            <person name="Daum C."/>
            <person name="Floudas D."/>
            <person name="Sun H."/>
            <person name="Yadav J.S."/>
            <person name="Pangilinan J."/>
            <person name="Larsson K.H."/>
            <person name="Matsuura K."/>
            <person name="Barry K."/>
            <person name="Labutti K."/>
            <person name="Kuo R."/>
            <person name="Ohm R.A."/>
            <person name="Bhattacharya S.S."/>
            <person name="Shirouzu T."/>
            <person name="Yoshinaga Y."/>
            <person name="Martin F.M."/>
            <person name="Grigoriev I.V."/>
            <person name="Hibbett D.S."/>
        </authorList>
    </citation>
    <scope>NUCLEOTIDE SEQUENCE [LARGE SCALE GENOMIC DNA]</scope>
    <source>
        <strain evidence="8 9">TUFC12733</strain>
    </source>
</reference>
<dbReference type="PROSITE" id="PS00862">
    <property type="entry name" value="OX2_COVAL_FAD"/>
    <property type="match status" value="1"/>
</dbReference>
<dbReference type="Proteomes" id="UP000076738">
    <property type="component" value="Unassembled WGS sequence"/>
</dbReference>
<comment type="similarity">
    <text evidence="2">Belongs to the oxygen-dependent FAD-linked oxidoreductase family.</text>
</comment>
<organism evidence="8 9">
    <name type="scientific">Calocera viscosa (strain TUFC12733)</name>
    <dbReference type="NCBI Taxonomy" id="1330018"/>
    <lineage>
        <taxon>Eukaryota</taxon>
        <taxon>Fungi</taxon>
        <taxon>Dikarya</taxon>
        <taxon>Basidiomycota</taxon>
        <taxon>Agaricomycotina</taxon>
        <taxon>Dacrymycetes</taxon>
        <taxon>Dacrymycetales</taxon>
        <taxon>Dacrymycetaceae</taxon>
        <taxon>Calocera</taxon>
    </lineage>
</organism>
<dbReference type="InterPro" id="IPR016169">
    <property type="entry name" value="FAD-bd_PCMH_sub2"/>
</dbReference>
<dbReference type="GO" id="GO:0016491">
    <property type="term" value="F:oxidoreductase activity"/>
    <property type="evidence" value="ECO:0007669"/>
    <property type="project" value="UniProtKB-KW"/>
</dbReference>
<dbReference type="InterPro" id="IPR050416">
    <property type="entry name" value="FAD-linked_Oxidoreductase"/>
</dbReference>
<dbReference type="Pfam" id="PF01565">
    <property type="entry name" value="FAD_binding_4"/>
    <property type="match status" value="1"/>
</dbReference>
<dbReference type="OrthoDB" id="415825at2759"/>
<dbReference type="InterPro" id="IPR036318">
    <property type="entry name" value="FAD-bd_PCMH-like_sf"/>
</dbReference>
<gene>
    <name evidence="8" type="ORF">CALVIDRAFT_603125</name>
</gene>
<dbReference type="SUPFAM" id="SSF56176">
    <property type="entry name" value="FAD-binding/transporter-associated domain-like"/>
    <property type="match status" value="1"/>
</dbReference>
<evidence type="ECO:0000313" key="8">
    <source>
        <dbReference type="EMBL" id="KZO90218.1"/>
    </source>
</evidence>
<evidence type="ECO:0000256" key="2">
    <source>
        <dbReference type="ARBA" id="ARBA00005466"/>
    </source>
</evidence>
<dbReference type="Gene3D" id="3.40.462.20">
    <property type="match status" value="1"/>
</dbReference>
<evidence type="ECO:0000259" key="7">
    <source>
        <dbReference type="PROSITE" id="PS51387"/>
    </source>
</evidence>
<accession>A0A167G6B7</accession>
<keyword evidence="4" id="KW-0274">FAD</keyword>
<dbReference type="EMBL" id="KV417348">
    <property type="protein sequence ID" value="KZO90218.1"/>
    <property type="molecule type" value="Genomic_DNA"/>
</dbReference>
<dbReference type="Pfam" id="PF08031">
    <property type="entry name" value="BBE"/>
    <property type="match status" value="1"/>
</dbReference>
<dbReference type="InterPro" id="IPR006093">
    <property type="entry name" value="Oxy_OxRdtase_FAD_BS"/>
</dbReference>
<keyword evidence="3" id="KW-0285">Flavoprotein</keyword>
<comment type="cofactor">
    <cofactor evidence="1">
        <name>FAD</name>
        <dbReference type="ChEBI" id="CHEBI:57692"/>
    </cofactor>
</comment>
<evidence type="ECO:0000256" key="3">
    <source>
        <dbReference type="ARBA" id="ARBA00022630"/>
    </source>
</evidence>
<evidence type="ECO:0000256" key="1">
    <source>
        <dbReference type="ARBA" id="ARBA00001974"/>
    </source>
</evidence>
<proteinExistence type="inferred from homology"/>
<keyword evidence="6" id="KW-0732">Signal</keyword>
<keyword evidence="5" id="KW-0560">Oxidoreductase</keyword>
<keyword evidence="9" id="KW-1185">Reference proteome</keyword>
<dbReference type="InterPro" id="IPR006094">
    <property type="entry name" value="Oxid_FAD_bind_N"/>
</dbReference>
<name>A0A167G6B7_CALVF</name>
<evidence type="ECO:0000256" key="4">
    <source>
        <dbReference type="ARBA" id="ARBA00022827"/>
    </source>
</evidence>
<evidence type="ECO:0000256" key="5">
    <source>
        <dbReference type="ARBA" id="ARBA00023002"/>
    </source>
</evidence>
<feature type="chain" id="PRO_5007886701" evidence="6">
    <location>
        <begin position="21"/>
        <end position="513"/>
    </location>
</feature>
<evidence type="ECO:0000256" key="6">
    <source>
        <dbReference type="SAM" id="SignalP"/>
    </source>
</evidence>
<feature type="domain" description="FAD-binding PCMH-type" evidence="7">
    <location>
        <begin position="60"/>
        <end position="232"/>
    </location>
</feature>
<dbReference type="PANTHER" id="PTHR42973:SF39">
    <property type="entry name" value="FAD-BINDING PCMH-TYPE DOMAIN-CONTAINING PROTEIN"/>
    <property type="match status" value="1"/>
</dbReference>
<dbReference type="AlphaFoldDB" id="A0A167G6B7"/>
<evidence type="ECO:0000313" key="9">
    <source>
        <dbReference type="Proteomes" id="UP000076738"/>
    </source>
</evidence>
<dbReference type="PANTHER" id="PTHR42973">
    <property type="entry name" value="BINDING OXIDOREDUCTASE, PUTATIVE (AFU_ORTHOLOGUE AFUA_1G17690)-RELATED"/>
    <property type="match status" value="1"/>
</dbReference>
<sequence length="513" mass="55720">MPPLSSLALAFLIYSSHVLGSQSALGSATLAACLSHLPYRVVLPSSPDYDLASRAYNRRLTFHPAAVVYPTSASEVSAAILCGASSGVPVVARSGGHSAAAYSLGGQDGSLVVDLSRLNGVTFEKKGEIVHVQTGNRLVDLARALKGVGRALPHGTCPSVGVGGHAAFGGFGFASREWGLLLDRMIGAEIVLSDGRVVNATLDENPDLFWAIRGSAPSFGIATSYTFVTLPEPPVTTAYSYVFAGNASSAAQCLFAFQEFATSSAPPPLGMQFSLISDLTYELFGSYTGPRKDFENIFLPLVRECEKTSDQDSGTHEFAQEMGWEAYLVSQAGTPPRIADCFYAKSLMTAENTPLSLRTIEAFTTYLYTEAHKHRLSWFVEVDLYGGVGSAINAVPKLDTAFKHRDRLLGFHMKASSRDQRPPYPEDGYAFINGMADALRSGSENATFGSYGSYVDPLLREEDWRRMYYGEEIYERLRMLKAKWDPSGVFAYPQMISTAVKEEQEGRRTVDEL</sequence>
<dbReference type="STRING" id="1330018.A0A167G6B7"/>
<dbReference type="InterPro" id="IPR016166">
    <property type="entry name" value="FAD-bd_PCMH"/>
</dbReference>
<protein>
    <submittedName>
        <fullName evidence="8">Glucooligosaccharide oxidase</fullName>
    </submittedName>
</protein>
<dbReference type="Gene3D" id="3.30.465.10">
    <property type="match status" value="1"/>
</dbReference>
<dbReference type="PROSITE" id="PS51387">
    <property type="entry name" value="FAD_PCMH"/>
    <property type="match status" value="1"/>
</dbReference>